<organism evidence="4 5">
    <name type="scientific">Desulfomicrobium macestii</name>
    <dbReference type="NCBI Taxonomy" id="90731"/>
    <lineage>
        <taxon>Bacteria</taxon>
        <taxon>Pseudomonadati</taxon>
        <taxon>Thermodesulfobacteriota</taxon>
        <taxon>Desulfovibrionia</taxon>
        <taxon>Desulfovibrionales</taxon>
        <taxon>Desulfomicrobiaceae</taxon>
        <taxon>Desulfomicrobium</taxon>
    </lineage>
</organism>
<keyword evidence="5" id="KW-1185">Reference proteome</keyword>
<keyword evidence="2" id="KW-0812">Transmembrane</keyword>
<dbReference type="CDD" id="cd16894">
    <property type="entry name" value="MltD-like"/>
    <property type="match status" value="1"/>
</dbReference>
<dbReference type="InterPro" id="IPR008258">
    <property type="entry name" value="Transglycosylase_SLT_dom_1"/>
</dbReference>
<dbReference type="Gene3D" id="1.10.530.10">
    <property type="match status" value="1"/>
</dbReference>
<comment type="similarity">
    <text evidence="1">Belongs to the transglycosylase Slt family.</text>
</comment>
<sequence>MQLFFARNAVLIFMRGLLLLACSMVNDNCVGLNVKRRISGSVLFMVSLCLLFMTGCAWKKGAGMDAAGPVVSRAVLVSRTVLEPARDIFAGSSRSVVASQELWGSSALPTPTGSSRAPAIHEGESAVLGWLPPEETETMQRFVHDLHGGKGAGAFILSRARQYLPVILDALEKFDLPRELAFLPLVESRFETQAVSSAGAAGLWQIMPDTALRFGLKITESDDERFDVRKSTYAAAAYLAALHQRFKDWPLALAAYNCGEGALSRALMQTGAGTLPELIAICRMEESASGVLARETLEYVPKFVGAVRVMSGLVNIAGCRSRSDDACDGTCGGHLPRNADTRIRHENEVALQDGAP</sequence>
<accession>A0ABR9H1X3</accession>
<dbReference type="Proteomes" id="UP000639010">
    <property type="component" value="Unassembled WGS sequence"/>
</dbReference>
<gene>
    <name evidence="4" type="ORF">H4684_001344</name>
</gene>
<dbReference type="PANTHER" id="PTHR37423:SF2">
    <property type="entry name" value="MEMBRANE-BOUND LYTIC MUREIN TRANSGLYCOSYLASE C"/>
    <property type="match status" value="1"/>
</dbReference>
<dbReference type="Pfam" id="PF01464">
    <property type="entry name" value="SLT"/>
    <property type="match status" value="1"/>
</dbReference>
<dbReference type="SUPFAM" id="SSF53955">
    <property type="entry name" value="Lysozyme-like"/>
    <property type="match status" value="1"/>
</dbReference>
<evidence type="ECO:0000259" key="3">
    <source>
        <dbReference type="Pfam" id="PF01464"/>
    </source>
</evidence>
<feature type="domain" description="Transglycosylase SLT" evidence="3">
    <location>
        <begin position="176"/>
        <end position="272"/>
    </location>
</feature>
<evidence type="ECO:0000313" key="4">
    <source>
        <dbReference type="EMBL" id="MBE1424710.1"/>
    </source>
</evidence>
<name>A0ABR9H1X3_9BACT</name>
<evidence type="ECO:0000256" key="1">
    <source>
        <dbReference type="ARBA" id="ARBA00007734"/>
    </source>
</evidence>
<evidence type="ECO:0000256" key="2">
    <source>
        <dbReference type="SAM" id="Phobius"/>
    </source>
</evidence>
<feature type="transmembrane region" description="Helical" evidence="2">
    <location>
        <begin position="41"/>
        <end position="58"/>
    </location>
</feature>
<evidence type="ECO:0000313" key="5">
    <source>
        <dbReference type="Proteomes" id="UP000639010"/>
    </source>
</evidence>
<dbReference type="EMBL" id="JADBGG010000007">
    <property type="protein sequence ID" value="MBE1424710.1"/>
    <property type="molecule type" value="Genomic_DNA"/>
</dbReference>
<reference evidence="4 5" key="1">
    <citation type="submission" date="2020-10" db="EMBL/GenBank/DDBJ databases">
        <title>Genomic Encyclopedia of Type Strains, Phase IV (KMG-IV): sequencing the most valuable type-strain genomes for metagenomic binning, comparative biology and taxonomic classification.</title>
        <authorList>
            <person name="Goeker M."/>
        </authorList>
    </citation>
    <scope>NUCLEOTIDE SEQUENCE [LARGE SCALE GENOMIC DNA]</scope>
    <source>
        <strain evidence="4 5">DSM 4194</strain>
    </source>
</reference>
<protein>
    <recommendedName>
        <fullName evidence="3">Transglycosylase SLT domain-containing protein</fullName>
    </recommendedName>
</protein>
<dbReference type="InterPro" id="IPR023346">
    <property type="entry name" value="Lysozyme-like_dom_sf"/>
</dbReference>
<proteinExistence type="inferred from homology"/>
<keyword evidence="2" id="KW-0472">Membrane</keyword>
<keyword evidence="2" id="KW-1133">Transmembrane helix</keyword>
<dbReference type="PANTHER" id="PTHR37423">
    <property type="entry name" value="SOLUBLE LYTIC MUREIN TRANSGLYCOSYLASE-RELATED"/>
    <property type="match status" value="1"/>
</dbReference>
<comment type="caution">
    <text evidence="4">The sequence shown here is derived from an EMBL/GenBank/DDBJ whole genome shotgun (WGS) entry which is preliminary data.</text>
</comment>